<dbReference type="AlphaFoldDB" id="A0A7E4WB13"/>
<protein>
    <submittedName>
        <fullName evidence="2">VWA domain-containing protein</fullName>
    </submittedName>
</protein>
<reference evidence="1" key="1">
    <citation type="journal article" date="2013" name="Genetics">
        <title>The draft genome and transcriptome of Panagrellus redivivus are shaped by the harsh demands of a free-living lifestyle.</title>
        <authorList>
            <person name="Srinivasan J."/>
            <person name="Dillman A.R."/>
            <person name="Macchietto M.G."/>
            <person name="Heikkinen L."/>
            <person name="Lakso M."/>
            <person name="Fracchia K.M."/>
            <person name="Antoshechkin I."/>
            <person name="Mortazavi A."/>
            <person name="Wong G."/>
            <person name="Sternberg P.W."/>
        </authorList>
    </citation>
    <scope>NUCLEOTIDE SEQUENCE [LARGE SCALE GENOMIC DNA]</scope>
    <source>
        <strain evidence="1">MT8872</strain>
    </source>
</reference>
<sequence length="179" mass="20965">MSKLNPLLQDFLKHLNVLANYTGDWRQLDSRPLMSAAYEYFRNRHIETVADFTPDEESQLKQNLPKAFFQLGARAALSNLIDYLERKEVFNYVRFRSACQFLIDDVGAFVPDGPEKNEQIEEMLASFEDNDKYLELAGDDWEFCEYPVEPVPEHAGVPESHTWWKRLEDSYGPFLQRYG</sequence>
<reference evidence="2" key="2">
    <citation type="submission" date="2020-10" db="UniProtKB">
        <authorList>
            <consortium name="WormBaseParasite"/>
        </authorList>
    </citation>
    <scope>IDENTIFICATION</scope>
</reference>
<keyword evidence="1" id="KW-1185">Reference proteome</keyword>
<proteinExistence type="predicted"/>
<evidence type="ECO:0000313" key="1">
    <source>
        <dbReference type="Proteomes" id="UP000492821"/>
    </source>
</evidence>
<name>A0A7E4WB13_PANRE</name>
<dbReference type="Proteomes" id="UP000492821">
    <property type="component" value="Unassembled WGS sequence"/>
</dbReference>
<dbReference type="WBParaSite" id="Pan_g9531.t1">
    <property type="protein sequence ID" value="Pan_g9531.t1"/>
    <property type="gene ID" value="Pan_g9531"/>
</dbReference>
<accession>A0A7E4WB13</accession>
<organism evidence="1 2">
    <name type="scientific">Panagrellus redivivus</name>
    <name type="common">Microworm</name>
    <dbReference type="NCBI Taxonomy" id="6233"/>
    <lineage>
        <taxon>Eukaryota</taxon>
        <taxon>Metazoa</taxon>
        <taxon>Ecdysozoa</taxon>
        <taxon>Nematoda</taxon>
        <taxon>Chromadorea</taxon>
        <taxon>Rhabditida</taxon>
        <taxon>Tylenchina</taxon>
        <taxon>Panagrolaimomorpha</taxon>
        <taxon>Panagrolaimoidea</taxon>
        <taxon>Panagrolaimidae</taxon>
        <taxon>Panagrellus</taxon>
    </lineage>
</organism>
<evidence type="ECO:0000313" key="2">
    <source>
        <dbReference type="WBParaSite" id="Pan_g9531.t1"/>
    </source>
</evidence>